<protein>
    <recommendedName>
        <fullName evidence="1">EAL domain-containing protein</fullName>
    </recommendedName>
</protein>
<organism evidence="2 3">
    <name type="scientific">Hydrocarboniphaga effusa AP103</name>
    <dbReference type="NCBI Taxonomy" id="1172194"/>
    <lineage>
        <taxon>Bacteria</taxon>
        <taxon>Pseudomonadati</taxon>
        <taxon>Pseudomonadota</taxon>
        <taxon>Gammaproteobacteria</taxon>
        <taxon>Nevskiales</taxon>
        <taxon>Nevskiaceae</taxon>
        <taxon>Hydrocarboniphaga</taxon>
    </lineage>
</organism>
<dbReference type="OrthoDB" id="675397at2"/>
<dbReference type="PROSITE" id="PS50883">
    <property type="entry name" value="EAL"/>
    <property type="match status" value="1"/>
</dbReference>
<dbReference type="InterPro" id="IPR035919">
    <property type="entry name" value="EAL_sf"/>
</dbReference>
<name>I7Z8L0_9GAMM</name>
<dbReference type="InterPro" id="IPR001633">
    <property type="entry name" value="EAL_dom"/>
</dbReference>
<dbReference type="RefSeq" id="WP_007187529.1">
    <property type="nucleotide sequence ID" value="NZ_AKGD01000004.1"/>
</dbReference>
<keyword evidence="3" id="KW-1185">Reference proteome</keyword>
<dbReference type="SMART" id="SM00052">
    <property type="entry name" value="EAL"/>
    <property type="match status" value="1"/>
</dbReference>
<dbReference type="STRING" id="1172194.WQQ_45940"/>
<dbReference type="SUPFAM" id="SSF141868">
    <property type="entry name" value="EAL domain-like"/>
    <property type="match status" value="1"/>
</dbReference>
<evidence type="ECO:0000313" key="2">
    <source>
        <dbReference type="EMBL" id="EIT68159.1"/>
    </source>
</evidence>
<evidence type="ECO:0000259" key="1">
    <source>
        <dbReference type="PROSITE" id="PS50883"/>
    </source>
</evidence>
<accession>I7Z8L0</accession>
<feature type="domain" description="EAL" evidence="1">
    <location>
        <begin position="21"/>
        <end position="268"/>
    </location>
</feature>
<dbReference type="PANTHER" id="PTHR33121:SF70">
    <property type="entry name" value="SIGNALING PROTEIN YKOW"/>
    <property type="match status" value="1"/>
</dbReference>
<dbReference type="Pfam" id="PF00563">
    <property type="entry name" value="EAL"/>
    <property type="match status" value="1"/>
</dbReference>
<dbReference type="AlphaFoldDB" id="I7Z8L0"/>
<sequence>MSDQSPSSLKRSELAPNLLAGRELQNEIRTGARLGEFWLAYQPILDMHGEVWGAEALMRWAHPMGAQSPALFVPAMEQCELIHQLGAWTLTEACKQAHAWRKTRPDFRLNVNVSPVQLRDAAFIDRVMDALHVSGLLPGALSLEITENVLIGHDGHVIERLHHLASLGIGLYMDDFGTGFSSIGNLRHLPFTGIKIDRSFVHNLSQDPRGQAVMRWVVGLGRELGLDLIAEGVETHEDARIVVARGVAKLQGFLYSEGLSAVDFERQF</sequence>
<reference evidence="2 3" key="1">
    <citation type="journal article" date="2012" name="J. Bacteriol.">
        <title>Genome Sequence of n-Alkane-Degrading Hydrocarboniphaga effusa Strain AP103T (ATCC BAA-332T).</title>
        <authorList>
            <person name="Chang H.K."/>
            <person name="Zylstra G.J."/>
            <person name="Chae J.C."/>
        </authorList>
    </citation>
    <scope>NUCLEOTIDE SEQUENCE [LARGE SCALE GENOMIC DNA]</scope>
    <source>
        <strain evidence="2 3">AP103</strain>
    </source>
</reference>
<dbReference type="EMBL" id="AKGD01000004">
    <property type="protein sequence ID" value="EIT68159.1"/>
    <property type="molecule type" value="Genomic_DNA"/>
</dbReference>
<gene>
    <name evidence="2" type="ORF">WQQ_45940</name>
</gene>
<proteinExistence type="predicted"/>
<comment type="caution">
    <text evidence="2">The sequence shown here is derived from an EMBL/GenBank/DDBJ whole genome shotgun (WGS) entry which is preliminary data.</text>
</comment>
<dbReference type="CDD" id="cd01948">
    <property type="entry name" value="EAL"/>
    <property type="match status" value="1"/>
</dbReference>
<evidence type="ECO:0000313" key="3">
    <source>
        <dbReference type="Proteomes" id="UP000003704"/>
    </source>
</evidence>
<dbReference type="PANTHER" id="PTHR33121">
    <property type="entry name" value="CYCLIC DI-GMP PHOSPHODIESTERASE PDEF"/>
    <property type="match status" value="1"/>
</dbReference>
<dbReference type="InterPro" id="IPR050706">
    <property type="entry name" value="Cyclic-di-GMP_PDE-like"/>
</dbReference>
<dbReference type="GO" id="GO:0071111">
    <property type="term" value="F:cyclic-guanylate-specific phosphodiesterase activity"/>
    <property type="evidence" value="ECO:0007669"/>
    <property type="project" value="InterPro"/>
</dbReference>
<dbReference type="Gene3D" id="3.20.20.450">
    <property type="entry name" value="EAL domain"/>
    <property type="match status" value="1"/>
</dbReference>
<dbReference type="Proteomes" id="UP000003704">
    <property type="component" value="Unassembled WGS sequence"/>
</dbReference>